<evidence type="ECO:0000256" key="1">
    <source>
        <dbReference type="SAM" id="MobiDB-lite"/>
    </source>
</evidence>
<evidence type="ECO:0008006" key="5">
    <source>
        <dbReference type="Google" id="ProtNLM"/>
    </source>
</evidence>
<dbReference type="Proteomes" id="UP000317881">
    <property type="component" value="Unassembled WGS sequence"/>
</dbReference>
<keyword evidence="2" id="KW-1133">Transmembrane helix</keyword>
<keyword evidence="4" id="KW-1185">Reference proteome</keyword>
<comment type="caution">
    <text evidence="3">The sequence shown here is derived from an EMBL/GenBank/DDBJ whole genome shotgun (WGS) entry which is preliminary data.</text>
</comment>
<proteinExistence type="predicted"/>
<feature type="compositionally biased region" description="Low complexity" evidence="1">
    <location>
        <begin position="211"/>
        <end position="230"/>
    </location>
</feature>
<evidence type="ECO:0000313" key="4">
    <source>
        <dbReference type="Proteomes" id="UP000317881"/>
    </source>
</evidence>
<dbReference type="OrthoDB" id="4325280at2"/>
<evidence type="ECO:0000256" key="2">
    <source>
        <dbReference type="SAM" id="Phobius"/>
    </source>
</evidence>
<evidence type="ECO:0000313" key="3">
    <source>
        <dbReference type="EMBL" id="GEC09805.1"/>
    </source>
</evidence>
<keyword evidence="2" id="KW-0812">Transmembrane</keyword>
<dbReference type="EMBL" id="BJND01000082">
    <property type="protein sequence ID" value="GEC09805.1"/>
    <property type="molecule type" value="Genomic_DNA"/>
</dbReference>
<protein>
    <recommendedName>
        <fullName evidence="5">YkuD domain-containing protein</fullName>
    </recommendedName>
</protein>
<dbReference type="InterPro" id="IPR005490">
    <property type="entry name" value="LD_TPept_cat_dom"/>
</dbReference>
<dbReference type="GO" id="GO:0016740">
    <property type="term" value="F:transferase activity"/>
    <property type="evidence" value="ECO:0007669"/>
    <property type="project" value="InterPro"/>
</dbReference>
<name>A0A4Y3VUP1_9ACTN</name>
<dbReference type="CDD" id="cd16913">
    <property type="entry name" value="YkuD_like"/>
    <property type="match status" value="1"/>
</dbReference>
<reference evidence="3 4" key="1">
    <citation type="submission" date="2019-06" db="EMBL/GenBank/DDBJ databases">
        <title>Whole genome shotgun sequence of Streptomyces spinoverrucosus NBRC 14228.</title>
        <authorList>
            <person name="Hosoyama A."/>
            <person name="Uohara A."/>
            <person name="Ohji S."/>
            <person name="Ichikawa N."/>
        </authorList>
    </citation>
    <scope>NUCLEOTIDE SEQUENCE [LARGE SCALE GENOMIC DNA]</scope>
    <source>
        <strain evidence="3 4">NBRC 14228</strain>
    </source>
</reference>
<keyword evidence="2" id="KW-0472">Membrane</keyword>
<feature type="region of interest" description="Disordered" evidence="1">
    <location>
        <begin position="209"/>
        <end position="230"/>
    </location>
</feature>
<feature type="transmembrane region" description="Helical" evidence="2">
    <location>
        <begin position="40"/>
        <end position="61"/>
    </location>
</feature>
<dbReference type="RefSeq" id="WP_141314818.1">
    <property type="nucleotide sequence ID" value="NZ_BJND01000082.1"/>
</dbReference>
<feature type="region of interest" description="Disordered" evidence="1">
    <location>
        <begin position="1"/>
        <end position="25"/>
    </location>
</feature>
<accession>A0A4Y3VUP1</accession>
<feature type="compositionally biased region" description="Low complexity" evidence="1">
    <location>
        <begin position="67"/>
        <end position="82"/>
    </location>
</feature>
<gene>
    <name evidence="3" type="ORF">SSP24_74600</name>
</gene>
<feature type="region of interest" description="Disordered" evidence="1">
    <location>
        <begin position="67"/>
        <end position="89"/>
    </location>
</feature>
<organism evidence="3 4">
    <name type="scientific">Streptomyces spinoverrucosus</name>
    <dbReference type="NCBI Taxonomy" id="284043"/>
    <lineage>
        <taxon>Bacteria</taxon>
        <taxon>Bacillati</taxon>
        <taxon>Actinomycetota</taxon>
        <taxon>Actinomycetes</taxon>
        <taxon>Kitasatosporales</taxon>
        <taxon>Streptomycetaceae</taxon>
        <taxon>Streptomyces</taxon>
    </lineage>
</organism>
<dbReference type="AlphaFoldDB" id="A0A4Y3VUP1"/>
<sequence>MSDDLTTGLRELAASGQTPPPVPGADIRYRAAHRRRRRRTTAALTGAGTVLALALALLLHLGGVGPAQQPPAAAHPTTTTSPTPSPLPAADVTVDLRRKIMFFGGRVLFLSPMTGTPPTGRMTVVSKTQVKEVSGAELGYKSTSPYQIYWVIELRGDHGTTAYMGGMHVDANTPDDQTPRSDWIILQNTDAKSVYGQLRPGSVVNIETTVPTASESPSLPSATPTTATVG</sequence>